<sequence length="513" mass="58568">MFCSFAESDDYDLAEYEGQTYCPRCFRNETGMAFIHTRCSAVLKQYCPILLKSGEITFERLCKLALTARPLVPSGLEVLKSFTNDFLDTFTWPFKLLPYDVAEEILFHLDDVPELVSLTRAMMVVKRYSKFSEPAWIDINNLNAGMTLYMIFSESEGRQYLTSINTRPLREWTKRVYVRDQLLVHRDHFGILSLDSTSQQNQVVGLTVESAYSYTIDTRNTDTQGVNLRAFSDRRFLRVLVPQGSFGGVTEWSTPFVHGPNTEWFFEGPSTSTRRYEYYDLRDISGLTGVVLDARTVGLFCHGRQSMTTFESFASRVEKKYVTQSPLFLYFPLHTAENIREVGVRRIPDMRFPTNHPVIQVSTSLDRRYCFGPQPQHEEHFEYEAFCPFFDGHVESLFHCSSTTPFDGVLEIGISTSTASNYIRALGLNISPGNFFPSLPFGSSDEGWCLSKAHLEPKTKIQICRPSDDARYCSGVLLTYPDGKRDALGQVRFDKYISTKLEIQDCPGVSSEM</sequence>
<gene>
    <name evidence="1" type="ORF">B0A52_09199</name>
</gene>
<dbReference type="AlphaFoldDB" id="A0A438MV31"/>
<reference evidence="1 2" key="1">
    <citation type="submission" date="2017-03" db="EMBL/GenBank/DDBJ databases">
        <title>Genomes of endolithic fungi from Antarctica.</title>
        <authorList>
            <person name="Coleine C."/>
            <person name="Masonjones S."/>
            <person name="Stajich J.E."/>
        </authorList>
    </citation>
    <scope>NUCLEOTIDE SEQUENCE [LARGE SCALE GENOMIC DNA]</scope>
    <source>
        <strain evidence="1 2">CCFEE 6314</strain>
    </source>
</reference>
<evidence type="ECO:0000313" key="1">
    <source>
        <dbReference type="EMBL" id="RVX66985.1"/>
    </source>
</evidence>
<name>A0A438MV31_EXOME</name>
<organism evidence="1 2">
    <name type="scientific">Exophiala mesophila</name>
    <name type="common">Black yeast-like fungus</name>
    <dbReference type="NCBI Taxonomy" id="212818"/>
    <lineage>
        <taxon>Eukaryota</taxon>
        <taxon>Fungi</taxon>
        <taxon>Dikarya</taxon>
        <taxon>Ascomycota</taxon>
        <taxon>Pezizomycotina</taxon>
        <taxon>Eurotiomycetes</taxon>
        <taxon>Chaetothyriomycetidae</taxon>
        <taxon>Chaetothyriales</taxon>
        <taxon>Herpotrichiellaceae</taxon>
        <taxon>Exophiala</taxon>
    </lineage>
</organism>
<protein>
    <submittedName>
        <fullName evidence="1">Uncharacterized protein</fullName>
    </submittedName>
</protein>
<accession>A0A438MV31</accession>
<dbReference type="EMBL" id="NAJM01000053">
    <property type="protein sequence ID" value="RVX66985.1"/>
    <property type="molecule type" value="Genomic_DNA"/>
</dbReference>
<comment type="caution">
    <text evidence="1">The sequence shown here is derived from an EMBL/GenBank/DDBJ whole genome shotgun (WGS) entry which is preliminary data.</text>
</comment>
<proteinExistence type="predicted"/>
<evidence type="ECO:0000313" key="2">
    <source>
        <dbReference type="Proteomes" id="UP000288859"/>
    </source>
</evidence>
<dbReference type="Proteomes" id="UP000288859">
    <property type="component" value="Unassembled WGS sequence"/>
</dbReference>
<dbReference type="OrthoDB" id="5153231at2759"/>